<dbReference type="RefSeq" id="WP_088968849.1">
    <property type="nucleotide sequence ID" value="NZ_JBHLYF010000001.1"/>
</dbReference>
<proteinExistence type="predicted"/>
<dbReference type="EMBL" id="LT607751">
    <property type="protein sequence ID" value="SCG36160.1"/>
    <property type="molecule type" value="Genomic_DNA"/>
</dbReference>
<keyword evidence="1" id="KW-0732">Signal</keyword>
<evidence type="ECO:0000256" key="1">
    <source>
        <dbReference type="SAM" id="SignalP"/>
    </source>
</evidence>
<evidence type="ECO:0000313" key="3">
    <source>
        <dbReference type="Proteomes" id="UP000198210"/>
    </source>
</evidence>
<accession>A0A1C5GQV3</accession>
<reference evidence="2 3" key="1">
    <citation type="submission" date="2016-06" db="EMBL/GenBank/DDBJ databases">
        <authorList>
            <person name="Kjaerup R.B."/>
            <person name="Dalgaard T.S."/>
            <person name="Juul-Madsen H.R."/>
        </authorList>
    </citation>
    <scope>NUCLEOTIDE SEQUENCE [LARGE SCALE GENOMIC DNA]</scope>
    <source>
        <strain evidence="2 3">DSM 45097</strain>
    </source>
</reference>
<sequence length="192" mass="18684">MRATRFGTTLVALSTGAALFLGSTGAAQAAPVSQSKAAAPAAAPSASAVSTPVTGSFTDTLGGVGTFAGTFTPTRFVSQNGQLAAVGTLTGTLTNSAGTSLGTVTELITVPVANIAGTCDILNLDLGPLDLNLLGLRVQLNEINLDITAVQGAGNLLGNLLCAVAGLLDGPGGLSGVLNGVVALLNRILGAL</sequence>
<keyword evidence="3" id="KW-1185">Reference proteome</keyword>
<feature type="chain" id="PRO_5008716901" description="ABC transporter substrate-binding protein" evidence="1">
    <location>
        <begin position="30"/>
        <end position="192"/>
    </location>
</feature>
<feature type="signal peptide" evidence="1">
    <location>
        <begin position="1"/>
        <end position="29"/>
    </location>
</feature>
<name>A0A1C5GQV3_9ACTN</name>
<organism evidence="2 3">
    <name type="scientific">Micromonospora siamensis</name>
    <dbReference type="NCBI Taxonomy" id="299152"/>
    <lineage>
        <taxon>Bacteria</taxon>
        <taxon>Bacillati</taxon>
        <taxon>Actinomycetota</taxon>
        <taxon>Actinomycetes</taxon>
        <taxon>Micromonosporales</taxon>
        <taxon>Micromonosporaceae</taxon>
        <taxon>Micromonospora</taxon>
    </lineage>
</organism>
<protein>
    <recommendedName>
        <fullName evidence="4">ABC transporter substrate-binding protein</fullName>
    </recommendedName>
</protein>
<dbReference type="AlphaFoldDB" id="A0A1C5GQV3"/>
<evidence type="ECO:0000313" key="2">
    <source>
        <dbReference type="EMBL" id="SCG36160.1"/>
    </source>
</evidence>
<gene>
    <name evidence="2" type="ORF">GA0074704_0325</name>
</gene>
<dbReference type="Proteomes" id="UP000198210">
    <property type="component" value="Chromosome I"/>
</dbReference>
<evidence type="ECO:0008006" key="4">
    <source>
        <dbReference type="Google" id="ProtNLM"/>
    </source>
</evidence>